<dbReference type="RefSeq" id="XP_013084407.1">
    <property type="nucleotide sequence ID" value="XM_013228953.2"/>
</dbReference>
<reference evidence="7 8" key="4">
    <citation type="submission" date="2025-04" db="UniProtKB">
        <authorList>
            <consortium name="RefSeq"/>
        </authorList>
    </citation>
    <scope>IDENTIFICATION</scope>
</reference>
<proteinExistence type="predicted"/>
<evidence type="ECO:0000313" key="11">
    <source>
        <dbReference type="RefSeq" id="XP_055894193.1"/>
    </source>
</evidence>
<evidence type="ECO:0000313" key="14">
    <source>
        <dbReference type="RefSeq" id="XP_055894196.1"/>
    </source>
</evidence>
<dbReference type="RefSeq" id="XP_055894195.1">
    <property type="nucleotide sequence ID" value="XM_056038220.1"/>
</dbReference>
<evidence type="ECO:0000313" key="15">
    <source>
        <dbReference type="RefSeq" id="XP_055894197.1"/>
    </source>
</evidence>
<feature type="domain" description="MIT" evidence="2">
    <location>
        <begin position="8"/>
        <end position="86"/>
    </location>
</feature>
<dbReference type="SMART" id="SM00745">
    <property type="entry name" value="MIT"/>
    <property type="match status" value="1"/>
</dbReference>
<evidence type="ECO:0000313" key="4">
    <source>
        <dbReference type="EnsemblMetazoa" id="BGLB008448-PC"/>
    </source>
</evidence>
<dbReference type="Proteomes" id="UP001165740">
    <property type="component" value="Chromosome 8"/>
</dbReference>
<keyword evidence="1" id="KW-0175">Coiled coil</keyword>
<gene>
    <name evidence="4" type="primary">106069329</name>
    <name evidence="7 8 9 10 11 12 13 14 15" type="synonym">LOC106069329</name>
</gene>
<dbReference type="RefSeq" id="XP_013084411.1">
    <property type="nucleotide sequence ID" value="XM_013228957.2"/>
</dbReference>
<dbReference type="Gene3D" id="3.30.870.30">
    <property type="entry name" value="MITD, C-terminal phospholipase D-like domain"/>
    <property type="match status" value="1"/>
</dbReference>
<dbReference type="RefSeq" id="XP_055894193.1">
    <property type="nucleotide sequence ID" value="XM_056038218.1"/>
</dbReference>
<dbReference type="VEuPathDB" id="VectorBase:BGLAX_035814"/>
<dbReference type="RefSeq" id="XP_013084408.1">
    <property type="nucleotide sequence ID" value="XM_013228954.2"/>
</dbReference>
<dbReference type="Proteomes" id="UP000076420">
    <property type="component" value="Unassembled WGS sequence"/>
</dbReference>
<dbReference type="EnsemblMetazoa" id="BGLB008448-RD">
    <property type="protein sequence ID" value="BGLB008448-PD"/>
    <property type="gene ID" value="BGLB008448"/>
</dbReference>
<feature type="coiled-coil region" evidence="1">
    <location>
        <begin position="62"/>
        <end position="95"/>
    </location>
</feature>
<evidence type="ECO:0000313" key="12">
    <source>
        <dbReference type="RefSeq" id="XP_055894194.1"/>
    </source>
</evidence>
<dbReference type="InterPro" id="IPR052817">
    <property type="entry name" value="MIT_domain_contain_protein1"/>
</dbReference>
<dbReference type="EnsemblMetazoa" id="BGLB008448-RF">
    <property type="protein sequence ID" value="BGLB008448-PF"/>
    <property type="gene ID" value="BGLB008448"/>
</dbReference>
<keyword evidence="6" id="KW-1185">Reference proteome</keyword>
<dbReference type="EnsemblMetazoa" id="BGLB008448-RE">
    <property type="protein sequence ID" value="BGLB008448-PE"/>
    <property type="gene ID" value="BGLB008448"/>
</dbReference>
<protein>
    <submittedName>
        <fullName evidence="7 8">MIT domain-containing protein 1-like</fullName>
    </submittedName>
</protein>
<dbReference type="InterPro" id="IPR032341">
    <property type="entry name" value="MITD1_C"/>
</dbReference>
<accession>A0A2C9JUY4</accession>
<evidence type="ECO:0000313" key="13">
    <source>
        <dbReference type="RefSeq" id="XP_055894195.1"/>
    </source>
</evidence>
<dbReference type="InterPro" id="IPR038113">
    <property type="entry name" value="MITD1_C_sf"/>
</dbReference>
<dbReference type="VEuPathDB" id="VectorBase:BGLB008448"/>
<dbReference type="Pfam" id="PF04212">
    <property type="entry name" value="MIT"/>
    <property type="match status" value="1"/>
</dbReference>
<dbReference type="Pfam" id="PF16565">
    <property type="entry name" value="MIT_C"/>
    <property type="match status" value="1"/>
</dbReference>
<dbReference type="GeneID" id="106069329"/>
<dbReference type="RefSeq" id="XP_013084409.1">
    <property type="nucleotide sequence ID" value="XM_013228955.2"/>
</dbReference>
<evidence type="ECO:0000313" key="3">
    <source>
        <dbReference type="EnsemblMetazoa" id="BGLB008448-PB"/>
    </source>
</evidence>
<dbReference type="RefSeq" id="XP_055894194.1">
    <property type="nucleotide sequence ID" value="XM_056038219.1"/>
</dbReference>
<dbReference type="InterPro" id="IPR007330">
    <property type="entry name" value="MIT_dom"/>
</dbReference>
<dbReference type="KEGG" id="bgt:106069329"/>
<sequence>MVMADDKISGVEASAIDILKRAVELDKNRRFEESLTCYQEGVGLLMQVHKAITDAAKKLRYREKLQEYLVRAEDLKAFLKEEKEASKKVERIQIEADSTGHSYETLFGHYFNKYVTEVEVDDPYIRKDHQIDNFIRLCELIVGKKIPVKTVTLTTSKDPNPNNSLTQHDKLLIVGRSLFSHGIELKIKYSDTLHDREIRLNTGWVIKIGRGLDYFKGCDRFNIGFCDLNLRKCHETTVDIFHQGSVRATTSTS</sequence>
<reference evidence="3" key="1">
    <citation type="journal article" date="2004" name="J. Parasitol.">
        <title>The mitochondrial genome of Biomphalaria glabrata (Gastropoda: Basommatophora), intermediate host of Schistosoma mansoni.</title>
        <authorList>
            <person name="DeJong R.J."/>
            <person name="Emery A.M."/>
            <person name="Adema C.M."/>
        </authorList>
    </citation>
    <scope>NUCLEOTIDE SEQUENCE</scope>
    <source>
        <strain evidence="3">BB02</strain>
    </source>
</reference>
<evidence type="ECO:0000313" key="10">
    <source>
        <dbReference type="RefSeq" id="XP_013084411.1"/>
    </source>
</evidence>
<dbReference type="OMA" id="FYKASNP"/>
<dbReference type="PANTHER" id="PTHR21222">
    <property type="entry name" value="MIT DOMAIN-CONTAINING PROTEIN 1"/>
    <property type="match status" value="1"/>
</dbReference>
<dbReference type="EnsemblMetazoa" id="BGLB008448-RC">
    <property type="protein sequence ID" value="BGLB008448-PC"/>
    <property type="gene ID" value="BGLB008448"/>
</dbReference>
<dbReference type="STRING" id="6526.A0A2C9JUY4"/>
<evidence type="ECO:0000259" key="2">
    <source>
        <dbReference type="SMART" id="SM00745"/>
    </source>
</evidence>
<evidence type="ECO:0000313" key="7">
    <source>
        <dbReference type="RefSeq" id="XP_013084407.1"/>
    </source>
</evidence>
<dbReference type="InterPro" id="IPR036181">
    <property type="entry name" value="MIT_dom_sf"/>
</dbReference>
<name>A0A2C9JUY4_BIOGL</name>
<dbReference type="RefSeq" id="XP_055894197.1">
    <property type="nucleotide sequence ID" value="XM_056038222.1"/>
</dbReference>
<dbReference type="EnsemblMetazoa" id="BGLB008448-RB">
    <property type="protein sequence ID" value="BGLB008448-PB"/>
    <property type="gene ID" value="BGLB008448"/>
</dbReference>
<evidence type="ECO:0000313" key="8">
    <source>
        <dbReference type="RefSeq" id="XP_013084408.1"/>
    </source>
</evidence>
<evidence type="ECO:0000313" key="5">
    <source>
        <dbReference type="Proteomes" id="UP000076420"/>
    </source>
</evidence>
<dbReference type="AlphaFoldDB" id="A0A2C9JUY4"/>
<dbReference type="OrthoDB" id="19553at2759"/>
<evidence type="ECO:0000313" key="9">
    <source>
        <dbReference type="RefSeq" id="XP_013084409.1"/>
    </source>
</evidence>
<reference evidence="3" key="2">
    <citation type="submission" date="2013-03" db="EMBL/GenBank/DDBJ databases">
        <title>Sequence assembly of the Biomphalaria glabrata genome version 4.3.</title>
        <authorList>
            <person name="Warren W."/>
            <person name="Wilson R.K."/>
            <person name="Hillier L.W."/>
            <person name="Minx P."/>
        </authorList>
    </citation>
    <scope>NUCLEOTIDE SEQUENCE</scope>
    <source>
        <strain evidence="3">BB02</strain>
    </source>
</reference>
<organism evidence="4 5">
    <name type="scientific">Biomphalaria glabrata</name>
    <name type="common">Bloodfluke planorb</name>
    <name type="synonym">Freshwater snail</name>
    <dbReference type="NCBI Taxonomy" id="6526"/>
    <lineage>
        <taxon>Eukaryota</taxon>
        <taxon>Metazoa</taxon>
        <taxon>Spiralia</taxon>
        <taxon>Lophotrochozoa</taxon>
        <taxon>Mollusca</taxon>
        <taxon>Gastropoda</taxon>
        <taxon>Heterobranchia</taxon>
        <taxon>Euthyneura</taxon>
        <taxon>Panpulmonata</taxon>
        <taxon>Hygrophila</taxon>
        <taxon>Lymnaeoidea</taxon>
        <taxon>Planorbidae</taxon>
        <taxon>Biomphalaria</taxon>
    </lineage>
</organism>
<dbReference type="PANTHER" id="PTHR21222:SF1">
    <property type="entry name" value="MIT DOMAIN-CONTAINING PROTEIN 1"/>
    <property type="match status" value="1"/>
</dbReference>
<dbReference type="SUPFAM" id="SSF116846">
    <property type="entry name" value="MIT domain"/>
    <property type="match status" value="1"/>
</dbReference>
<evidence type="ECO:0000256" key="1">
    <source>
        <dbReference type="SAM" id="Coils"/>
    </source>
</evidence>
<reference evidence="4" key="3">
    <citation type="submission" date="2020-05" db="UniProtKB">
        <authorList>
            <consortium name="EnsemblMetazoa"/>
        </authorList>
    </citation>
    <scope>IDENTIFICATION</scope>
    <source>
        <strain evidence="4">BB02</strain>
    </source>
</reference>
<dbReference type="RefSeq" id="XP_055894196.1">
    <property type="nucleotide sequence ID" value="XM_056038221.1"/>
</dbReference>
<dbReference type="Gene3D" id="1.20.58.80">
    <property type="entry name" value="Phosphotransferase system, lactose/cellobiose-type IIA subunit"/>
    <property type="match status" value="1"/>
</dbReference>
<evidence type="ECO:0000313" key="6">
    <source>
        <dbReference type="Proteomes" id="UP001165740"/>
    </source>
</evidence>